<protein>
    <submittedName>
        <fullName evidence="1">Uncharacterized protein</fullName>
    </submittedName>
</protein>
<proteinExistence type="predicted"/>
<evidence type="ECO:0000313" key="2">
    <source>
        <dbReference type="Proteomes" id="UP000805193"/>
    </source>
</evidence>
<dbReference type="Proteomes" id="UP000805193">
    <property type="component" value="Unassembled WGS sequence"/>
</dbReference>
<keyword evidence="2" id="KW-1185">Reference proteome</keyword>
<sequence>MNREVSEAIPTVNTKITKIHQANLHGAYDRLSGFALELINENRALMAKMAAYKRERAPAPSPASESVAALQRTFSQQQGGAPPVAPTQTTPPPPAAPRESLLVYPASKPAAGPVEPRLGLVEFKQVRGGAIVLGHSVAALGRLAEAIKTNMVSASQLTTRRSEKRAPQVKIVGVDPGVEARDLVETLTSTNGIPTEDQSKVVASFRAASGTMVHTRDMLLQKRGVHLGWTSCPVYENLGVRCCTKCYTYGHTAKVCAGQSLACTECSGDHPGANCREYEKRCKVSCAFRHASRAQALPGARGRGKVWEGWGKGTHKHTDTLTNATTGSGAPAHATLQNPVPMGKVRGRREATVTSPSPWSGGTRAPAHWQPNAKSRAVWGGLRPPSHINCYRSGSVGGSGGSRARVGATVTCGAHRGSFATRGKQKALRGPTGACLGRGDFCGPLAPPHNIKHEVAYTTTGMAKWRETSVGGAPADGRSGGPAPSADGWRGGAHWTRLERCPRRTRSTAAAQAACWDREAGKPASQIQRVWGPGGQSPDPVLLKYPPLVEKLRPRDRAICRDHGGLQSEDKGRTGKEGVGTEKGEGRGETNGSLSL</sequence>
<comment type="caution">
    <text evidence="1">The sequence shown here is derived from an EMBL/GenBank/DDBJ whole genome shotgun (WGS) entry which is preliminary data.</text>
</comment>
<gene>
    <name evidence="1" type="ORF">HPB47_004456</name>
</gene>
<accession>A0AC60QZA0</accession>
<reference evidence="1 2" key="1">
    <citation type="journal article" date="2020" name="Cell">
        <title>Large-Scale Comparative Analyses of Tick Genomes Elucidate Their Genetic Diversity and Vector Capacities.</title>
        <authorList>
            <consortium name="Tick Genome and Microbiome Consortium (TIGMIC)"/>
            <person name="Jia N."/>
            <person name="Wang J."/>
            <person name="Shi W."/>
            <person name="Du L."/>
            <person name="Sun Y."/>
            <person name="Zhan W."/>
            <person name="Jiang J.F."/>
            <person name="Wang Q."/>
            <person name="Zhang B."/>
            <person name="Ji P."/>
            <person name="Bell-Sakyi L."/>
            <person name="Cui X.M."/>
            <person name="Yuan T.T."/>
            <person name="Jiang B.G."/>
            <person name="Yang W.F."/>
            <person name="Lam T.T."/>
            <person name="Chang Q.C."/>
            <person name="Ding S.J."/>
            <person name="Wang X.J."/>
            <person name="Zhu J.G."/>
            <person name="Ruan X.D."/>
            <person name="Zhao L."/>
            <person name="Wei J.T."/>
            <person name="Ye R.Z."/>
            <person name="Que T.C."/>
            <person name="Du C.H."/>
            <person name="Zhou Y.H."/>
            <person name="Cheng J.X."/>
            <person name="Dai P.F."/>
            <person name="Guo W.B."/>
            <person name="Han X.H."/>
            <person name="Huang E.J."/>
            <person name="Li L.F."/>
            <person name="Wei W."/>
            <person name="Gao Y.C."/>
            <person name="Liu J.Z."/>
            <person name="Shao H.Z."/>
            <person name="Wang X."/>
            <person name="Wang C.C."/>
            <person name="Yang T.C."/>
            <person name="Huo Q.B."/>
            <person name="Li W."/>
            <person name="Chen H.Y."/>
            <person name="Chen S.E."/>
            <person name="Zhou L.G."/>
            <person name="Ni X.B."/>
            <person name="Tian J.H."/>
            <person name="Sheng Y."/>
            <person name="Liu T."/>
            <person name="Pan Y.S."/>
            <person name="Xia L.Y."/>
            <person name="Li J."/>
            <person name="Zhao F."/>
            <person name="Cao W.C."/>
        </authorList>
    </citation>
    <scope>NUCLEOTIDE SEQUENCE [LARGE SCALE GENOMIC DNA]</scope>
    <source>
        <strain evidence="1">Iper-2018</strain>
    </source>
</reference>
<organism evidence="1 2">
    <name type="scientific">Ixodes persulcatus</name>
    <name type="common">Taiga tick</name>
    <dbReference type="NCBI Taxonomy" id="34615"/>
    <lineage>
        <taxon>Eukaryota</taxon>
        <taxon>Metazoa</taxon>
        <taxon>Ecdysozoa</taxon>
        <taxon>Arthropoda</taxon>
        <taxon>Chelicerata</taxon>
        <taxon>Arachnida</taxon>
        <taxon>Acari</taxon>
        <taxon>Parasitiformes</taxon>
        <taxon>Ixodida</taxon>
        <taxon>Ixodoidea</taxon>
        <taxon>Ixodidae</taxon>
        <taxon>Ixodinae</taxon>
        <taxon>Ixodes</taxon>
    </lineage>
</organism>
<dbReference type="EMBL" id="JABSTQ010001067">
    <property type="protein sequence ID" value="KAG0445010.1"/>
    <property type="molecule type" value="Genomic_DNA"/>
</dbReference>
<name>A0AC60QZA0_IXOPE</name>
<evidence type="ECO:0000313" key="1">
    <source>
        <dbReference type="EMBL" id="KAG0445010.1"/>
    </source>
</evidence>